<sequence length="149" mass="16689">MKRSQQFFLVREDVLSESMLKVLKAKTLLERGKAENVTEAVKKVGLSRSAFYKYRDGIFPFHKVVKENIVTLLFHLEDRRGTLTKLLDIVAKAGCNVLTIHQTIPLQGRANVTLSIDTSGMVIDINQLLDNFKKLEAVDQVDMIGSGGL</sequence>
<accession>A0ABW2Q0P9</accession>
<dbReference type="PROSITE" id="PS51671">
    <property type="entry name" value="ACT"/>
    <property type="match status" value="1"/>
</dbReference>
<evidence type="ECO:0000259" key="2">
    <source>
        <dbReference type="PROSITE" id="PS51671"/>
    </source>
</evidence>
<dbReference type="HAMAP" id="MF_00707">
    <property type="entry name" value="UPF0735"/>
    <property type="match status" value="1"/>
</dbReference>
<evidence type="ECO:0000256" key="1">
    <source>
        <dbReference type="HAMAP-Rule" id="MF_00707"/>
    </source>
</evidence>
<dbReference type="SUPFAM" id="SSF55021">
    <property type="entry name" value="ACT-like"/>
    <property type="match status" value="1"/>
</dbReference>
<dbReference type="InterPro" id="IPR002912">
    <property type="entry name" value="ACT_dom"/>
</dbReference>
<keyword evidence="4" id="KW-1185">Reference proteome</keyword>
<dbReference type="CDD" id="cd04888">
    <property type="entry name" value="ACT_PheB-BS"/>
    <property type="match status" value="1"/>
</dbReference>
<protein>
    <recommendedName>
        <fullName evidence="1">UPF0735 ACT domain-containing protein ACFQRG_09515</fullName>
    </recommendedName>
</protein>
<dbReference type="PIRSF" id="PIRSF025624">
    <property type="entry name" value="ACT_PheB"/>
    <property type="match status" value="1"/>
</dbReference>
<gene>
    <name evidence="3" type="ORF">ACFQRG_09515</name>
</gene>
<dbReference type="EMBL" id="JBHTCO010000011">
    <property type="protein sequence ID" value="MFC7393203.1"/>
    <property type="molecule type" value="Genomic_DNA"/>
</dbReference>
<dbReference type="Pfam" id="PF01842">
    <property type="entry name" value="ACT"/>
    <property type="match status" value="1"/>
</dbReference>
<evidence type="ECO:0000313" key="4">
    <source>
        <dbReference type="Proteomes" id="UP001596505"/>
    </source>
</evidence>
<evidence type="ECO:0000313" key="3">
    <source>
        <dbReference type="EMBL" id="MFC7393203.1"/>
    </source>
</evidence>
<organism evidence="3 4">
    <name type="scientific">Scopulibacillus cellulosilyticus</name>
    <dbReference type="NCBI Taxonomy" id="2665665"/>
    <lineage>
        <taxon>Bacteria</taxon>
        <taxon>Bacillati</taxon>
        <taxon>Bacillota</taxon>
        <taxon>Bacilli</taxon>
        <taxon>Bacillales</taxon>
        <taxon>Sporolactobacillaceae</taxon>
        <taxon>Scopulibacillus</taxon>
    </lineage>
</organism>
<feature type="domain" description="ACT" evidence="2">
    <location>
        <begin position="71"/>
        <end position="146"/>
    </location>
</feature>
<dbReference type="NCBIfam" id="NF003361">
    <property type="entry name" value="PRK04435.1"/>
    <property type="match status" value="1"/>
</dbReference>
<proteinExistence type="inferred from homology"/>
<name>A0ABW2Q0P9_9BACL</name>
<reference evidence="4" key="1">
    <citation type="journal article" date="2019" name="Int. J. Syst. Evol. Microbiol.">
        <title>The Global Catalogue of Microorganisms (GCM) 10K type strain sequencing project: providing services to taxonomists for standard genome sequencing and annotation.</title>
        <authorList>
            <consortium name="The Broad Institute Genomics Platform"/>
            <consortium name="The Broad Institute Genome Sequencing Center for Infectious Disease"/>
            <person name="Wu L."/>
            <person name="Ma J."/>
        </authorList>
    </citation>
    <scope>NUCLEOTIDE SEQUENCE [LARGE SCALE GENOMIC DNA]</scope>
    <source>
        <strain evidence="4">CGMCC 1.16305</strain>
    </source>
</reference>
<dbReference type="Proteomes" id="UP001596505">
    <property type="component" value="Unassembled WGS sequence"/>
</dbReference>
<dbReference type="InterPro" id="IPR008310">
    <property type="entry name" value="UPF0735_ACT_dom-cont"/>
</dbReference>
<dbReference type="InterPro" id="IPR045865">
    <property type="entry name" value="ACT-like_dom_sf"/>
</dbReference>
<dbReference type="Gene3D" id="3.30.70.260">
    <property type="match status" value="1"/>
</dbReference>
<dbReference type="RefSeq" id="WP_380965663.1">
    <property type="nucleotide sequence ID" value="NZ_JBHTCO010000011.1"/>
</dbReference>
<comment type="caution">
    <text evidence="3">The sequence shown here is derived from an EMBL/GenBank/DDBJ whole genome shotgun (WGS) entry which is preliminary data.</text>
</comment>
<comment type="similarity">
    <text evidence="1">Belongs to the UPF0735 family.</text>
</comment>